<evidence type="ECO:0000313" key="3">
    <source>
        <dbReference type="EMBL" id="PRD43280.1"/>
    </source>
</evidence>
<feature type="region of interest" description="Disordered" evidence="1">
    <location>
        <begin position="55"/>
        <end position="76"/>
    </location>
</feature>
<feature type="chain" id="PRO_5015716083" description="DUF680 domain-containing protein" evidence="2">
    <location>
        <begin position="21"/>
        <end position="76"/>
    </location>
</feature>
<name>A0A2S9IRZ0_9HYPH</name>
<keyword evidence="4" id="KW-1185">Reference proteome</keyword>
<keyword evidence="2" id="KW-0732">Signal</keyword>
<sequence>MKKIAFAAAALVLSAGAAFAENPAVSTPADLYANDSTPAVTQKVDYAAPASIGKSVVDQTNPAANRFGDASPANQQ</sequence>
<reference evidence="3 4" key="1">
    <citation type="submission" date="2018-02" db="EMBL/GenBank/DDBJ databases">
        <title>The draft genome of Phyllobacterium sp. 1N-3.</title>
        <authorList>
            <person name="Liu L."/>
            <person name="Li L."/>
            <person name="Zhang X."/>
            <person name="Wang T."/>
            <person name="Liang L."/>
        </authorList>
    </citation>
    <scope>NUCLEOTIDE SEQUENCE [LARGE SCALE GENOMIC DNA]</scope>
    <source>
        <strain evidence="3 4">1N-3</strain>
    </source>
</reference>
<accession>A0A2S9IRZ0</accession>
<dbReference type="Proteomes" id="UP000239434">
    <property type="component" value="Unassembled WGS sequence"/>
</dbReference>
<evidence type="ECO:0008006" key="5">
    <source>
        <dbReference type="Google" id="ProtNLM"/>
    </source>
</evidence>
<feature type="signal peptide" evidence="2">
    <location>
        <begin position="1"/>
        <end position="20"/>
    </location>
</feature>
<protein>
    <recommendedName>
        <fullName evidence="5">DUF680 domain-containing protein</fullName>
    </recommendedName>
</protein>
<dbReference type="EMBL" id="PVBR01000007">
    <property type="protein sequence ID" value="PRD43280.1"/>
    <property type="molecule type" value="Genomic_DNA"/>
</dbReference>
<comment type="caution">
    <text evidence="3">The sequence shown here is derived from an EMBL/GenBank/DDBJ whole genome shotgun (WGS) entry which is preliminary data.</text>
</comment>
<evidence type="ECO:0000256" key="1">
    <source>
        <dbReference type="SAM" id="MobiDB-lite"/>
    </source>
</evidence>
<gene>
    <name evidence="3" type="ORF">C5748_11185</name>
</gene>
<organism evidence="3 4">
    <name type="scientific">Phyllobacterium phragmitis</name>
    <dbReference type="NCBI Taxonomy" id="2670329"/>
    <lineage>
        <taxon>Bacteria</taxon>
        <taxon>Pseudomonadati</taxon>
        <taxon>Pseudomonadota</taxon>
        <taxon>Alphaproteobacteria</taxon>
        <taxon>Hyphomicrobiales</taxon>
        <taxon>Phyllobacteriaceae</taxon>
        <taxon>Phyllobacterium</taxon>
    </lineage>
</organism>
<evidence type="ECO:0000313" key="4">
    <source>
        <dbReference type="Proteomes" id="UP000239434"/>
    </source>
</evidence>
<proteinExistence type="predicted"/>
<dbReference type="RefSeq" id="WP_105742025.1">
    <property type="nucleotide sequence ID" value="NZ_PVBR01000007.1"/>
</dbReference>
<evidence type="ECO:0000256" key="2">
    <source>
        <dbReference type="SAM" id="SignalP"/>
    </source>
</evidence>
<dbReference type="AlphaFoldDB" id="A0A2S9IRZ0"/>